<feature type="non-terminal residue" evidence="1">
    <location>
        <position position="1"/>
    </location>
</feature>
<dbReference type="PANTHER" id="PTHR46890">
    <property type="entry name" value="NON-LTR RETROLELEMENT REVERSE TRANSCRIPTASE-LIKE PROTEIN-RELATED"/>
    <property type="match status" value="1"/>
</dbReference>
<keyword evidence="1" id="KW-0695">RNA-directed DNA polymerase</keyword>
<dbReference type="InterPro" id="IPR052343">
    <property type="entry name" value="Retrotransposon-Effector_Assoc"/>
</dbReference>
<dbReference type="EMBL" id="LXQA010055445">
    <property type="protein sequence ID" value="MCI04447.1"/>
    <property type="molecule type" value="Genomic_DNA"/>
</dbReference>
<evidence type="ECO:0000313" key="1">
    <source>
        <dbReference type="EMBL" id="MCI04447.1"/>
    </source>
</evidence>
<sequence length="128" mass="14623">PDGFNPGFYQHFWDMCGVGMKYTQQAALGWNQSAFVPGRSILDNVMAAIEIVHHMKSKTRGKQGEVALKLDISKAYDRFDWDYLKDIQRTLGFSQKWISWIMLCVETVDYSVIFNENMVGPIVPGRGL</sequence>
<keyword evidence="1" id="KW-0808">Transferase</keyword>
<dbReference type="AlphaFoldDB" id="A0A392NXB2"/>
<evidence type="ECO:0000313" key="2">
    <source>
        <dbReference type="Proteomes" id="UP000265520"/>
    </source>
</evidence>
<dbReference type="GO" id="GO:0003964">
    <property type="term" value="F:RNA-directed DNA polymerase activity"/>
    <property type="evidence" value="ECO:0007669"/>
    <property type="project" value="UniProtKB-KW"/>
</dbReference>
<feature type="non-terminal residue" evidence="1">
    <location>
        <position position="128"/>
    </location>
</feature>
<keyword evidence="1" id="KW-0548">Nucleotidyltransferase</keyword>
<protein>
    <submittedName>
        <fullName evidence="1">RNA-directed DNA polymerase (Reverse transcriptase)</fullName>
    </submittedName>
</protein>
<name>A0A392NXB2_9FABA</name>
<dbReference type="Proteomes" id="UP000265520">
    <property type="component" value="Unassembled WGS sequence"/>
</dbReference>
<proteinExistence type="predicted"/>
<keyword evidence="2" id="KW-1185">Reference proteome</keyword>
<reference evidence="1 2" key="1">
    <citation type="journal article" date="2018" name="Front. Plant Sci.">
        <title>Red Clover (Trifolium pratense) and Zigzag Clover (T. medium) - A Picture of Genomic Similarities and Differences.</title>
        <authorList>
            <person name="Dluhosova J."/>
            <person name="Istvanek J."/>
            <person name="Nedelnik J."/>
            <person name="Repkova J."/>
        </authorList>
    </citation>
    <scope>NUCLEOTIDE SEQUENCE [LARGE SCALE GENOMIC DNA]</scope>
    <source>
        <strain evidence="2">cv. 10/8</strain>
        <tissue evidence="1">Leaf</tissue>
    </source>
</reference>
<organism evidence="1 2">
    <name type="scientific">Trifolium medium</name>
    <dbReference type="NCBI Taxonomy" id="97028"/>
    <lineage>
        <taxon>Eukaryota</taxon>
        <taxon>Viridiplantae</taxon>
        <taxon>Streptophyta</taxon>
        <taxon>Embryophyta</taxon>
        <taxon>Tracheophyta</taxon>
        <taxon>Spermatophyta</taxon>
        <taxon>Magnoliopsida</taxon>
        <taxon>eudicotyledons</taxon>
        <taxon>Gunneridae</taxon>
        <taxon>Pentapetalae</taxon>
        <taxon>rosids</taxon>
        <taxon>fabids</taxon>
        <taxon>Fabales</taxon>
        <taxon>Fabaceae</taxon>
        <taxon>Papilionoideae</taxon>
        <taxon>50 kb inversion clade</taxon>
        <taxon>NPAAA clade</taxon>
        <taxon>Hologalegina</taxon>
        <taxon>IRL clade</taxon>
        <taxon>Trifolieae</taxon>
        <taxon>Trifolium</taxon>
    </lineage>
</organism>
<dbReference type="PANTHER" id="PTHR46890:SF48">
    <property type="entry name" value="RNA-DIRECTED DNA POLYMERASE"/>
    <property type="match status" value="1"/>
</dbReference>
<comment type="caution">
    <text evidence="1">The sequence shown here is derived from an EMBL/GenBank/DDBJ whole genome shotgun (WGS) entry which is preliminary data.</text>
</comment>
<accession>A0A392NXB2</accession>